<dbReference type="Proteomes" id="UP001161391">
    <property type="component" value="Unassembled WGS sequence"/>
</dbReference>
<gene>
    <name evidence="3" type="ORF">GCM10007853_24300</name>
</gene>
<keyword evidence="2" id="KW-0560">Oxidoreductase</keyword>
<evidence type="ECO:0000313" key="3">
    <source>
        <dbReference type="EMBL" id="GLQ24556.1"/>
    </source>
</evidence>
<keyword evidence="4" id="KW-1185">Reference proteome</keyword>
<dbReference type="RefSeq" id="WP_284391110.1">
    <property type="nucleotide sequence ID" value="NZ_BSNK01000002.1"/>
</dbReference>
<reference evidence="3" key="1">
    <citation type="journal article" date="2014" name="Int. J. Syst. Evol. Microbiol.">
        <title>Complete genome of a new Firmicutes species belonging to the dominant human colonic microbiota ('Ruminococcus bicirculans') reveals two chromosomes and a selective capacity to utilize plant glucans.</title>
        <authorList>
            <consortium name="NISC Comparative Sequencing Program"/>
            <person name="Wegmann U."/>
            <person name="Louis P."/>
            <person name="Goesmann A."/>
            <person name="Henrissat B."/>
            <person name="Duncan S.H."/>
            <person name="Flint H.J."/>
        </authorList>
    </citation>
    <scope>NUCLEOTIDE SEQUENCE</scope>
    <source>
        <strain evidence="3">NBRC 108219</strain>
    </source>
</reference>
<name>A0ABQ5VAK0_9PROT</name>
<dbReference type="EMBL" id="BSNK01000002">
    <property type="protein sequence ID" value="GLQ24556.1"/>
    <property type="molecule type" value="Genomic_DNA"/>
</dbReference>
<dbReference type="PRINTS" id="PR00080">
    <property type="entry name" value="SDRFAMILY"/>
</dbReference>
<dbReference type="PANTHER" id="PTHR43669">
    <property type="entry name" value="5-KETO-D-GLUCONATE 5-REDUCTASE"/>
    <property type="match status" value="1"/>
</dbReference>
<evidence type="ECO:0000256" key="1">
    <source>
        <dbReference type="ARBA" id="ARBA00006484"/>
    </source>
</evidence>
<reference evidence="3" key="2">
    <citation type="submission" date="2023-01" db="EMBL/GenBank/DDBJ databases">
        <title>Draft genome sequence of Algimonas ampicilliniresistens strain NBRC 108219.</title>
        <authorList>
            <person name="Sun Q."/>
            <person name="Mori K."/>
        </authorList>
    </citation>
    <scope>NUCLEOTIDE SEQUENCE</scope>
    <source>
        <strain evidence="3">NBRC 108219</strain>
    </source>
</reference>
<organism evidence="3 4">
    <name type="scientific">Algimonas ampicilliniresistens</name>
    <dbReference type="NCBI Taxonomy" id="1298735"/>
    <lineage>
        <taxon>Bacteria</taxon>
        <taxon>Pseudomonadati</taxon>
        <taxon>Pseudomonadota</taxon>
        <taxon>Alphaproteobacteria</taxon>
        <taxon>Maricaulales</taxon>
        <taxon>Robiginitomaculaceae</taxon>
        <taxon>Algimonas</taxon>
    </lineage>
</organism>
<protein>
    <submittedName>
        <fullName evidence="3">3-oxoacyl-ACP reductase</fullName>
    </submittedName>
</protein>
<dbReference type="CDD" id="cd05233">
    <property type="entry name" value="SDR_c"/>
    <property type="match status" value="1"/>
</dbReference>
<dbReference type="SUPFAM" id="SSF51735">
    <property type="entry name" value="NAD(P)-binding Rossmann-fold domains"/>
    <property type="match status" value="1"/>
</dbReference>
<dbReference type="InterPro" id="IPR036291">
    <property type="entry name" value="NAD(P)-bd_dom_sf"/>
</dbReference>
<accession>A0ABQ5VAK0</accession>
<dbReference type="PROSITE" id="PS00061">
    <property type="entry name" value="ADH_SHORT"/>
    <property type="match status" value="1"/>
</dbReference>
<sequence>MRDPFSPFTYDLSDRVVLVTGASSGLGARMAKVLATHGAKVALAARRVDRLAQLQRDIEDHGGTAFAVNLDVASEEQTIAAYDAVEAALGPVNTVIANAGIARDLKRATDNPPEDFDTTYAVNLRGVFLTAREGAKRMMAAGSKQSEHGRIVLISSITSFDISPHSTFYSATKAGVSQMGRVLAYDWARMGINVNMIAPGYIQTEINDGLFETDYGRSMLAKWPRRRVIDADALDSTVLFLCSDHSRQITGTVTTVDDGQSLS</sequence>
<comment type="similarity">
    <text evidence="1">Belongs to the short-chain dehydrogenases/reductases (SDR) family.</text>
</comment>
<dbReference type="InterPro" id="IPR020904">
    <property type="entry name" value="Sc_DH/Rdtase_CS"/>
</dbReference>
<proteinExistence type="inferred from homology"/>
<comment type="caution">
    <text evidence="3">The sequence shown here is derived from an EMBL/GenBank/DDBJ whole genome shotgun (WGS) entry which is preliminary data.</text>
</comment>
<dbReference type="Pfam" id="PF13561">
    <property type="entry name" value="adh_short_C2"/>
    <property type="match status" value="1"/>
</dbReference>
<dbReference type="PRINTS" id="PR00081">
    <property type="entry name" value="GDHRDH"/>
</dbReference>
<evidence type="ECO:0000256" key="2">
    <source>
        <dbReference type="ARBA" id="ARBA00023002"/>
    </source>
</evidence>
<dbReference type="InterPro" id="IPR002347">
    <property type="entry name" value="SDR_fam"/>
</dbReference>
<dbReference type="Gene3D" id="3.40.50.720">
    <property type="entry name" value="NAD(P)-binding Rossmann-like Domain"/>
    <property type="match status" value="1"/>
</dbReference>
<evidence type="ECO:0000313" key="4">
    <source>
        <dbReference type="Proteomes" id="UP001161391"/>
    </source>
</evidence>
<dbReference type="PANTHER" id="PTHR43669:SF3">
    <property type="entry name" value="ALCOHOL DEHYDROGENASE, PUTATIVE (AFU_ORTHOLOGUE AFUA_3G03445)-RELATED"/>
    <property type="match status" value="1"/>
</dbReference>